<comment type="caution">
    <text evidence="3">The sequence shown here is derived from an EMBL/GenBank/DDBJ whole genome shotgun (WGS) entry which is preliminary data.</text>
</comment>
<dbReference type="STRING" id="709839.TSA66_04420"/>
<accession>A0A0C1YI55</accession>
<protein>
    <recommendedName>
        <fullName evidence="2">Putative Flp pilus-assembly TadG-like N-terminal domain-containing protein</fullName>
    </recommendedName>
</protein>
<evidence type="ECO:0000313" key="3">
    <source>
        <dbReference type="EMBL" id="KIF80222.1"/>
    </source>
</evidence>
<keyword evidence="4" id="KW-1185">Reference proteome</keyword>
<dbReference type="RefSeq" id="WP_040039138.1">
    <property type="nucleotide sequence ID" value="NZ_JWJG01000028.1"/>
</dbReference>
<dbReference type="InterPro" id="IPR028087">
    <property type="entry name" value="Tad_N"/>
</dbReference>
<sequence length="407" mass="43383">MKSSSVQLCRQKGAIAVMTGITIVVLIGIAGLVLDLAHLYIVKTELQNAADACALSAARELSTINGSTVMRATSAGITAGQRNRVDFQSAVPDIQDADITFGANLDADANGKLLNFTRSADKNTQYVRCAPHETQAMSVMTWFMRALGKYESSMTAEATAKYPKAAPYCGVPLAVCTKNVAAANMNFEVGKWYSGRLEAGTAEQGNYGWIRFPNQDTGTDALSEIIAGDGQCDLSSATVVFQNTGVSNGAAKAWNTRFGLYGSPYKKDAANMTAYKPDQTGWSYQNPVEGGVYDDFVSRHDNHVSYDPANIIDSKGKPVDYPGTPAIASHSDLVTYGSDRRMVSMPIIDCDSWSAKKEMPVVGWACSLMVAPMEDANGQIRLEFRGIVGNGCGGAGGGVVGFPKLVR</sequence>
<reference evidence="3 4" key="1">
    <citation type="submission" date="2014-12" db="EMBL/GenBank/DDBJ databases">
        <title>Denitrispirillum autotrophicum gen. nov., sp. nov., Denitrifying, Facultatively Autotrophic Bacteria Isolated from Rice Paddy Soil.</title>
        <authorList>
            <person name="Ishii S."/>
            <person name="Ashida N."/>
            <person name="Ohno H."/>
            <person name="Otsuka S."/>
            <person name="Yokota A."/>
            <person name="Senoo K."/>
        </authorList>
    </citation>
    <scope>NUCLEOTIDE SEQUENCE [LARGE SCALE GENOMIC DNA]</scope>
    <source>
        <strain evidence="3 4">TSA66</strain>
    </source>
</reference>
<proteinExistence type="predicted"/>
<gene>
    <name evidence="3" type="ORF">TSA66_04420</name>
</gene>
<dbReference type="AlphaFoldDB" id="A0A0C1YI55"/>
<keyword evidence="1" id="KW-0812">Transmembrane</keyword>
<feature type="domain" description="Putative Flp pilus-assembly TadG-like N-terminal" evidence="2">
    <location>
        <begin position="13"/>
        <end position="59"/>
    </location>
</feature>
<feature type="transmembrane region" description="Helical" evidence="1">
    <location>
        <begin position="12"/>
        <end position="34"/>
    </location>
</feature>
<evidence type="ECO:0000256" key="1">
    <source>
        <dbReference type="SAM" id="Phobius"/>
    </source>
</evidence>
<dbReference type="EMBL" id="JWJG01000028">
    <property type="protein sequence ID" value="KIF80222.1"/>
    <property type="molecule type" value="Genomic_DNA"/>
</dbReference>
<evidence type="ECO:0000313" key="4">
    <source>
        <dbReference type="Proteomes" id="UP000031572"/>
    </source>
</evidence>
<organism evidence="3 4">
    <name type="scientific">Noviherbaspirillum autotrophicum</name>
    <dbReference type="NCBI Taxonomy" id="709839"/>
    <lineage>
        <taxon>Bacteria</taxon>
        <taxon>Pseudomonadati</taxon>
        <taxon>Pseudomonadota</taxon>
        <taxon>Betaproteobacteria</taxon>
        <taxon>Burkholderiales</taxon>
        <taxon>Oxalobacteraceae</taxon>
        <taxon>Noviherbaspirillum</taxon>
    </lineage>
</organism>
<evidence type="ECO:0000259" key="2">
    <source>
        <dbReference type="Pfam" id="PF13400"/>
    </source>
</evidence>
<dbReference type="OrthoDB" id="8595764at2"/>
<name>A0A0C1YI55_9BURK</name>
<keyword evidence="1" id="KW-0472">Membrane</keyword>
<dbReference type="Pfam" id="PF13400">
    <property type="entry name" value="Tad"/>
    <property type="match status" value="1"/>
</dbReference>
<dbReference type="Proteomes" id="UP000031572">
    <property type="component" value="Unassembled WGS sequence"/>
</dbReference>
<keyword evidence="1" id="KW-1133">Transmembrane helix</keyword>